<dbReference type="PROSITE" id="PS51464">
    <property type="entry name" value="SIS"/>
    <property type="match status" value="1"/>
</dbReference>
<dbReference type="GO" id="GO:0006487">
    <property type="term" value="P:protein N-linked glycosylation"/>
    <property type="evidence" value="ECO:0007669"/>
    <property type="project" value="TreeGrafter"/>
</dbReference>
<accession>X0S7Q1</accession>
<keyword evidence="4" id="KW-0808">Transferase</keyword>
<dbReference type="PANTHER" id="PTHR10937:SF0">
    <property type="entry name" value="GLUTAMINE--FRUCTOSE-6-PHOSPHATE TRANSAMINASE (ISOMERIZING)"/>
    <property type="match status" value="1"/>
</dbReference>
<dbReference type="CDD" id="cd05008">
    <property type="entry name" value="SIS_GlmS_GlmD_1"/>
    <property type="match status" value="1"/>
</dbReference>
<evidence type="ECO:0000256" key="6">
    <source>
        <dbReference type="ARBA" id="ARBA00022962"/>
    </source>
</evidence>
<dbReference type="GO" id="GO:0006002">
    <property type="term" value="P:fructose 6-phosphate metabolic process"/>
    <property type="evidence" value="ECO:0007669"/>
    <property type="project" value="TreeGrafter"/>
</dbReference>
<proteinExistence type="predicted"/>
<feature type="domain" description="Glutamine amidotransferase type-2" evidence="7">
    <location>
        <begin position="2"/>
        <end position="222"/>
    </location>
</feature>
<evidence type="ECO:0000256" key="5">
    <source>
        <dbReference type="ARBA" id="ARBA00022737"/>
    </source>
</evidence>
<comment type="caution">
    <text evidence="9">The sequence shown here is derived from an EMBL/GenBank/DDBJ whole genome shotgun (WGS) entry which is preliminary data.</text>
</comment>
<dbReference type="GO" id="GO:0006047">
    <property type="term" value="P:UDP-N-acetylglucosamine metabolic process"/>
    <property type="evidence" value="ECO:0007669"/>
    <property type="project" value="TreeGrafter"/>
</dbReference>
<dbReference type="InterPro" id="IPR001347">
    <property type="entry name" value="SIS_dom"/>
</dbReference>
<dbReference type="Pfam" id="PF01380">
    <property type="entry name" value="SIS"/>
    <property type="match status" value="1"/>
</dbReference>
<dbReference type="EC" id="2.6.1.16" evidence="2"/>
<evidence type="ECO:0000256" key="1">
    <source>
        <dbReference type="ARBA" id="ARBA00001031"/>
    </source>
</evidence>
<keyword evidence="6" id="KW-0315">Glutamine amidotransferase</keyword>
<evidence type="ECO:0000259" key="8">
    <source>
        <dbReference type="PROSITE" id="PS51464"/>
    </source>
</evidence>
<dbReference type="AlphaFoldDB" id="X0S7Q1"/>
<dbReference type="Pfam" id="PF13522">
    <property type="entry name" value="GATase_6"/>
    <property type="match status" value="1"/>
</dbReference>
<name>X0S7Q1_9ZZZZ</name>
<dbReference type="GO" id="GO:0097367">
    <property type="term" value="F:carbohydrate derivative binding"/>
    <property type="evidence" value="ECO:0007669"/>
    <property type="project" value="InterPro"/>
</dbReference>
<dbReference type="SUPFAM" id="SSF53697">
    <property type="entry name" value="SIS domain"/>
    <property type="match status" value="1"/>
</dbReference>
<evidence type="ECO:0000256" key="2">
    <source>
        <dbReference type="ARBA" id="ARBA00012916"/>
    </source>
</evidence>
<evidence type="ECO:0000259" key="7">
    <source>
        <dbReference type="PROSITE" id="PS51278"/>
    </source>
</evidence>
<dbReference type="PANTHER" id="PTHR10937">
    <property type="entry name" value="GLUCOSAMINE--FRUCTOSE-6-PHOSPHATE AMINOTRANSFERASE, ISOMERIZING"/>
    <property type="match status" value="1"/>
</dbReference>
<reference evidence="9" key="1">
    <citation type="journal article" date="2014" name="Front. Microbiol.">
        <title>High frequency of phylogenetically diverse reductive dehalogenase-homologous genes in deep subseafloor sedimentary metagenomes.</title>
        <authorList>
            <person name="Kawai M."/>
            <person name="Futagami T."/>
            <person name="Toyoda A."/>
            <person name="Takaki Y."/>
            <person name="Nishi S."/>
            <person name="Hori S."/>
            <person name="Arai W."/>
            <person name="Tsubouchi T."/>
            <person name="Morono Y."/>
            <person name="Uchiyama I."/>
            <person name="Ito T."/>
            <person name="Fujiyama A."/>
            <person name="Inagaki F."/>
            <person name="Takami H."/>
        </authorList>
    </citation>
    <scope>NUCLEOTIDE SEQUENCE</scope>
    <source>
        <strain evidence="9">Expedition CK06-06</strain>
    </source>
</reference>
<feature type="domain" description="SIS" evidence="8">
    <location>
        <begin position="287"/>
        <end position="401"/>
    </location>
</feature>
<feature type="non-terminal residue" evidence="9">
    <location>
        <position position="401"/>
    </location>
</feature>
<organism evidence="9">
    <name type="scientific">marine sediment metagenome</name>
    <dbReference type="NCBI Taxonomy" id="412755"/>
    <lineage>
        <taxon>unclassified sequences</taxon>
        <taxon>metagenomes</taxon>
        <taxon>ecological metagenomes</taxon>
    </lineage>
</organism>
<dbReference type="InterPro" id="IPR035466">
    <property type="entry name" value="GlmS/AgaS_SIS"/>
</dbReference>
<dbReference type="EMBL" id="BARS01005342">
    <property type="protein sequence ID" value="GAF71947.1"/>
    <property type="molecule type" value="Genomic_DNA"/>
</dbReference>
<dbReference type="SUPFAM" id="SSF56235">
    <property type="entry name" value="N-terminal nucleophile aminohydrolases (Ntn hydrolases)"/>
    <property type="match status" value="1"/>
</dbReference>
<sequence length="401" mass="44886">MCGIVGLILKEHSKTDQAPFVLSLVEDLQHRGYQGVGIASIGAKGIKFRKTTGSVANLRKKLRGFKALELAIAHNRWQTHGVEAEKNSHPHLSNDGAFAVVHNGEIYNKDTIRTFLTQEGFSFESDTDTECIPNLMQLYYAQHKDLKRAFAETVKQLDGSNAMLLISKHAPDQILVYNNCQTLSLVDTEHYYLIVSDDAAIPAGSHVQYNIHDDDLVFVRPDGFEFVNRENVNGEQITIDLTQTDKAGYKHFMEKEIRQQPYTLGRTIAGRINERTNEIVLGFEHRLTKPLRDYKKIVLIGIGTSYYACLVGRYFFEDIAKIPVTVHMGSEFLDRPWMEDSESTLVLVLSQSGKTIELVDIVKYLQPLGVEVAAICNVVKSPLAKMTSAGIFLKAGPEKAV</sequence>
<comment type="catalytic activity">
    <reaction evidence="1">
        <text>D-fructose 6-phosphate + L-glutamine = D-glucosamine 6-phosphate + L-glutamate</text>
        <dbReference type="Rhea" id="RHEA:13237"/>
        <dbReference type="ChEBI" id="CHEBI:29985"/>
        <dbReference type="ChEBI" id="CHEBI:58359"/>
        <dbReference type="ChEBI" id="CHEBI:58725"/>
        <dbReference type="ChEBI" id="CHEBI:61527"/>
        <dbReference type="EC" id="2.6.1.16"/>
    </reaction>
</comment>
<dbReference type="Gene3D" id="3.40.50.10490">
    <property type="entry name" value="Glucose-6-phosphate isomerase like protein, domain 1"/>
    <property type="match status" value="1"/>
</dbReference>
<keyword evidence="5" id="KW-0677">Repeat</keyword>
<evidence type="ECO:0000313" key="9">
    <source>
        <dbReference type="EMBL" id="GAF71947.1"/>
    </source>
</evidence>
<dbReference type="InterPro" id="IPR029055">
    <property type="entry name" value="Ntn_hydrolases_N"/>
</dbReference>
<gene>
    <name evidence="9" type="ORF">S01H1_10476</name>
</gene>
<dbReference type="GO" id="GO:0004360">
    <property type="term" value="F:glutamine-fructose-6-phosphate transaminase (isomerizing) activity"/>
    <property type="evidence" value="ECO:0007669"/>
    <property type="project" value="UniProtKB-EC"/>
</dbReference>
<dbReference type="Gene3D" id="3.60.20.10">
    <property type="entry name" value="Glutamine Phosphoribosylpyrophosphate, subunit 1, domain 1"/>
    <property type="match status" value="1"/>
</dbReference>
<evidence type="ECO:0000256" key="4">
    <source>
        <dbReference type="ARBA" id="ARBA00022679"/>
    </source>
</evidence>
<dbReference type="InterPro" id="IPR046348">
    <property type="entry name" value="SIS_dom_sf"/>
</dbReference>
<protein>
    <recommendedName>
        <fullName evidence="2">glutamine--fructose-6-phosphate transaminase (isomerizing)</fullName>
        <ecNumber evidence="2">2.6.1.16</ecNumber>
    </recommendedName>
</protein>
<keyword evidence="3" id="KW-0032">Aminotransferase</keyword>
<dbReference type="InterPro" id="IPR017932">
    <property type="entry name" value="GATase_2_dom"/>
</dbReference>
<evidence type="ECO:0000256" key="3">
    <source>
        <dbReference type="ARBA" id="ARBA00022576"/>
    </source>
</evidence>
<dbReference type="PROSITE" id="PS51278">
    <property type="entry name" value="GATASE_TYPE_2"/>
    <property type="match status" value="1"/>
</dbReference>